<sequence length="336" mass="38940">MAMTQKLPFDILYEISKHLPYQDQASLDRADRDLHEVLTPRLLPNALSDTDWNKARRPLDHAITYGKIPLMASIFDLMKDTDRCTVANWQRRCAERTWDWIRHPDFDVSLSPDIAVLLQMAAATNSDSLAYLMQKADLEGNGMTFDYVFPEWHRWVWIPASAQKKTESILGRVVSEHDVSIFRQYTEGDSRHRKLLLWVRRQAMNEVFQKYEFEVPVTIVYNMNFWTLVTPEAFRSLVWKKNHQRVTCEGMYAWLSLSRVCAVTNRVFLDALRDLGASVEFVGALERLCPTDPSLLEAEASEIKKHTLVGMASRDELPDIPDEGPMWPMSIDELPY</sequence>
<dbReference type="EMBL" id="CAUWAG010000018">
    <property type="protein sequence ID" value="CAJ2511955.1"/>
    <property type="molecule type" value="Genomic_DNA"/>
</dbReference>
<protein>
    <submittedName>
        <fullName evidence="1">Uu.00g075800.m01.CDS01</fullName>
    </submittedName>
</protein>
<reference evidence="1" key="1">
    <citation type="submission" date="2023-10" db="EMBL/GenBank/DDBJ databases">
        <authorList>
            <person name="Hackl T."/>
        </authorList>
    </citation>
    <scope>NUCLEOTIDE SEQUENCE</scope>
</reference>
<accession>A0AAI8VWM3</accession>
<evidence type="ECO:0000313" key="1">
    <source>
        <dbReference type="EMBL" id="CAJ2511955.1"/>
    </source>
</evidence>
<dbReference type="AlphaFoldDB" id="A0AAI8VWM3"/>
<keyword evidence="2" id="KW-1185">Reference proteome</keyword>
<dbReference type="Proteomes" id="UP001295740">
    <property type="component" value="Unassembled WGS sequence"/>
</dbReference>
<evidence type="ECO:0000313" key="2">
    <source>
        <dbReference type="Proteomes" id="UP001295740"/>
    </source>
</evidence>
<gene>
    <name evidence="1" type="ORF">KHLLAP_LOCUS12423</name>
</gene>
<comment type="caution">
    <text evidence="1">The sequence shown here is derived from an EMBL/GenBank/DDBJ whole genome shotgun (WGS) entry which is preliminary data.</text>
</comment>
<name>A0AAI8VWM3_9PEZI</name>
<proteinExistence type="predicted"/>
<organism evidence="1 2">
    <name type="scientific">Anthostomella pinea</name>
    <dbReference type="NCBI Taxonomy" id="933095"/>
    <lineage>
        <taxon>Eukaryota</taxon>
        <taxon>Fungi</taxon>
        <taxon>Dikarya</taxon>
        <taxon>Ascomycota</taxon>
        <taxon>Pezizomycotina</taxon>
        <taxon>Sordariomycetes</taxon>
        <taxon>Xylariomycetidae</taxon>
        <taxon>Xylariales</taxon>
        <taxon>Xylariaceae</taxon>
        <taxon>Anthostomella</taxon>
    </lineage>
</organism>